<evidence type="ECO:0000313" key="2">
    <source>
        <dbReference type="EMBL" id="RPB22441.1"/>
    </source>
</evidence>
<dbReference type="Proteomes" id="UP000267821">
    <property type="component" value="Unassembled WGS sequence"/>
</dbReference>
<feature type="region of interest" description="Disordered" evidence="1">
    <location>
        <begin position="135"/>
        <end position="168"/>
    </location>
</feature>
<protein>
    <submittedName>
        <fullName evidence="2">Uncharacterized protein</fullName>
    </submittedName>
</protein>
<dbReference type="OrthoDB" id="5377725at2759"/>
<dbReference type="AlphaFoldDB" id="A0A3N4LP33"/>
<reference evidence="2 3" key="1">
    <citation type="journal article" date="2018" name="Nat. Ecol. Evol.">
        <title>Pezizomycetes genomes reveal the molecular basis of ectomycorrhizal truffle lifestyle.</title>
        <authorList>
            <person name="Murat C."/>
            <person name="Payen T."/>
            <person name="Noel B."/>
            <person name="Kuo A."/>
            <person name="Morin E."/>
            <person name="Chen J."/>
            <person name="Kohler A."/>
            <person name="Krizsan K."/>
            <person name="Balestrini R."/>
            <person name="Da Silva C."/>
            <person name="Montanini B."/>
            <person name="Hainaut M."/>
            <person name="Levati E."/>
            <person name="Barry K.W."/>
            <person name="Belfiori B."/>
            <person name="Cichocki N."/>
            <person name="Clum A."/>
            <person name="Dockter R.B."/>
            <person name="Fauchery L."/>
            <person name="Guy J."/>
            <person name="Iotti M."/>
            <person name="Le Tacon F."/>
            <person name="Lindquist E.A."/>
            <person name="Lipzen A."/>
            <person name="Malagnac F."/>
            <person name="Mello A."/>
            <person name="Molinier V."/>
            <person name="Miyauchi S."/>
            <person name="Poulain J."/>
            <person name="Riccioni C."/>
            <person name="Rubini A."/>
            <person name="Sitrit Y."/>
            <person name="Splivallo R."/>
            <person name="Traeger S."/>
            <person name="Wang M."/>
            <person name="Zifcakova L."/>
            <person name="Wipf D."/>
            <person name="Zambonelli A."/>
            <person name="Paolocci F."/>
            <person name="Nowrousian M."/>
            <person name="Ottonello S."/>
            <person name="Baldrian P."/>
            <person name="Spatafora J.W."/>
            <person name="Henrissat B."/>
            <person name="Nagy L.G."/>
            <person name="Aury J.M."/>
            <person name="Wincker P."/>
            <person name="Grigoriev I.V."/>
            <person name="Bonfante P."/>
            <person name="Martin F.M."/>
        </authorList>
    </citation>
    <scope>NUCLEOTIDE SEQUENCE [LARGE SCALE GENOMIC DNA]</scope>
    <source>
        <strain evidence="2 3">ATCC MYA-4762</strain>
    </source>
</reference>
<proteinExistence type="predicted"/>
<evidence type="ECO:0000313" key="3">
    <source>
        <dbReference type="Proteomes" id="UP000267821"/>
    </source>
</evidence>
<feature type="compositionally biased region" description="Polar residues" evidence="1">
    <location>
        <begin position="57"/>
        <end position="80"/>
    </location>
</feature>
<feature type="region of interest" description="Disordered" evidence="1">
    <location>
        <begin position="22"/>
        <end position="80"/>
    </location>
</feature>
<dbReference type="InParanoid" id="A0A3N4LP33"/>
<evidence type="ECO:0000256" key="1">
    <source>
        <dbReference type="SAM" id="MobiDB-lite"/>
    </source>
</evidence>
<sequence length="366" mass="39444">MAGVSTPARKTESVQLCPECRTSKRRPVAPGRKLCPQHLENKRENQKTRRQRAKLSANAQQRSRTPNSRVQSSNALSSTEQVIPALPTLQQADDVLNRPHQNHIPSSSPVIGPQQFQTYMHGHSHSTLVGPVQSMPGGHNLLPAPNNSGHLGPEQTTPSPQQPAGAPTLEESLTAESPVLSLLEPAPPWGDSGYRTGALMSYWPKDLILSAPGGSVMSAHLPDMVNGSVSAMGQQYPQIGASQPLPLPTREPSMNPASEWIAENTFGMNEVINSYGNKNSSVSPFGENTISEYDFTMNAGHAMAATVHPHIRYSMAPPQSPQLGTPVLANMPLHQSPAETVAFEQFGEGQASEMPSLPTEQDWALF</sequence>
<accession>A0A3N4LP33</accession>
<gene>
    <name evidence="2" type="ORF">L211DRAFT_338761</name>
</gene>
<name>A0A3N4LP33_9PEZI</name>
<feature type="compositionally biased region" description="Polar residues" evidence="1">
    <location>
        <begin position="145"/>
        <end position="159"/>
    </location>
</feature>
<keyword evidence="3" id="KW-1185">Reference proteome</keyword>
<dbReference type="EMBL" id="ML121552">
    <property type="protein sequence ID" value="RPB22441.1"/>
    <property type="molecule type" value="Genomic_DNA"/>
</dbReference>
<organism evidence="2 3">
    <name type="scientific">Terfezia boudieri ATCC MYA-4762</name>
    <dbReference type="NCBI Taxonomy" id="1051890"/>
    <lineage>
        <taxon>Eukaryota</taxon>
        <taxon>Fungi</taxon>
        <taxon>Dikarya</taxon>
        <taxon>Ascomycota</taxon>
        <taxon>Pezizomycotina</taxon>
        <taxon>Pezizomycetes</taxon>
        <taxon>Pezizales</taxon>
        <taxon>Pezizaceae</taxon>
        <taxon>Terfezia</taxon>
    </lineage>
</organism>